<dbReference type="PROSITE" id="PS51257">
    <property type="entry name" value="PROKAR_LIPOPROTEIN"/>
    <property type="match status" value="1"/>
</dbReference>
<proteinExistence type="predicted"/>
<dbReference type="RefSeq" id="WP_228870425.1">
    <property type="nucleotide sequence ID" value="NZ_JAHUVW010000001.1"/>
</dbReference>
<sequence>MTNRQQPPPLDAVVVGAGLAGLACALDLRSAGLRVELLEASDAVGGRMRTDRRDGFLLDRGFQVFNTSYPQVKARLDLRSLRLRPFTPGVVARTRSGRVRLTDPTRCPGDAAHLLPGRVLSARDLAALAVLTARDALLPAKRLTHMPDRTASSALVRAGLSPDAIEDLVRPFLSGVFLEEGLETSARFLHLVWRSMARGTLCLPARGIGAVPEQLAVRLPEGALRLGTPVADLTDSGVLLADGRERPAAAVVVATDATTAARLLPGLEVPDGRTVTTYYHAAGKSPLSEPTLVVDSSLAVLNSCVLTEAAPTYAPPGTALVSTSVLGGGPAGGEKTVRARLAELYDTDTSAWDLVAAYTVEGALPAMRPPWPLSRTTRFAPGRYVCGDHRATGSVQGALASGSRAAREVLADRAAARAPRP</sequence>
<dbReference type="EMBL" id="JAHUVW010000001">
    <property type="protein sequence ID" value="MBV7671722.1"/>
    <property type="molecule type" value="Genomic_DNA"/>
</dbReference>
<evidence type="ECO:0000313" key="3">
    <source>
        <dbReference type="Proteomes" id="UP000735541"/>
    </source>
</evidence>
<dbReference type="Gene3D" id="3.50.50.60">
    <property type="entry name" value="FAD/NAD(P)-binding domain"/>
    <property type="match status" value="1"/>
</dbReference>
<evidence type="ECO:0000313" key="2">
    <source>
        <dbReference type="EMBL" id="MBV7671722.1"/>
    </source>
</evidence>
<dbReference type="Pfam" id="PF01593">
    <property type="entry name" value="Amino_oxidase"/>
    <property type="match status" value="1"/>
</dbReference>
<organism evidence="2 3">
    <name type="scientific">Streptomyces halstedii</name>
    <dbReference type="NCBI Taxonomy" id="1944"/>
    <lineage>
        <taxon>Bacteria</taxon>
        <taxon>Bacillati</taxon>
        <taxon>Actinomycetota</taxon>
        <taxon>Actinomycetes</taxon>
        <taxon>Kitasatosporales</taxon>
        <taxon>Streptomycetaceae</taxon>
        <taxon>Streptomyces</taxon>
    </lineage>
</organism>
<feature type="domain" description="Amine oxidase" evidence="1">
    <location>
        <begin position="19"/>
        <end position="410"/>
    </location>
</feature>
<dbReference type="InterPro" id="IPR036188">
    <property type="entry name" value="FAD/NAD-bd_sf"/>
</dbReference>
<dbReference type="SUPFAM" id="SSF51905">
    <property type="entry name" value="FAD/NAD(P)-binding domain"/>
    <property type="match status" value="1"/>
</dbReference>
<evidence type="ECO:0000259" key="1">
    <source>
        <dbReference type="Pfam" id="PF01593"/>
    </source>
</evidence>
<comment type="caution">
    <text evidence="2">The sequence shown here is derived from an EMBL/GenBank/DDBJ whole genome shotgun (WGS) entry which is preliminary data.</text>
</comment>
<dbReference type="PANTHER" id="PTHR42841">
    <property type="entry name" value="AMINE OXIDASE"/>
    <property type="match status" value="1"/>
</dbReference>
<keyword evidence="3" id="KW-1185">Reference proteome</keyword>
<reference evidence="2 3" key="1">
    <citation type="submission" date="2021-07" db="EMBL/GenBank/DDBJ databases">
        <title>Sequencing Streptomyces halstedii LGO-A4 genome an citrus endophytic actinomycete.</title>
        <authorList>
            <person name="Samborskyy M."/>
            <person name="Scott N."/>
            <person name="Deglau R."/>
            <person name="Dickens S."/>
            <person name="Oliveira L.G."/>
        </authorList>
    </citation>
    <scope>NUCLEOTIDE SEQUENCE [LARGE SCALE GENOMIC DNA]</scope>
    <source>
        <strain evidence="2 3">LGO-A4</strain>
    </source>
</reference>
<dbReference type="Proteomes" id="UP000735541">
    <property type="component" value="Unassembled WGS sequence"/>
</dbReference>
<accession>A0ABS6TTY3</accession>
<gene>
    <name evidence="2" type="ORF">STHAL_19945</name>
</gene>
<dbReference type="InterPro" id="IPR002937">
    <property type="entry name" value="Amino_oxidase"/>
</dbReference>
<protein>
    <submittedName>
        <fullName evidence="2">FAD-dependent oxidoreductase</fullName>
    </submittedName>
</protein>
<name>A0ABS6TTY3_STRHA</name>